<dbReference type="Pfam" id="PF00905">
    <property type="entry name" value="Transpeptidase"/>
    <property type="match status" value="1"/>
</dbReference>
<evidence type="ECO:0000313" key="2">
    <source>
        <dbReference type="EMBL" id="MEQ2425652.1"/>
    </source>
</evidence>
<proteinExistence type="predicted"/>
<gene>
    <name evidence="2" type="ORF">WMQ36_11750</name>
</gene>
<evidence type="ECO:0000259" key="1">
    <source>
        <dbReference type="Pfam" id="PF00905"/>
    </source>
</evidence>
<dbReference type="Gene3D" id="3.90.1310.10">
    <property type="entry name" value="Penicillin-binding protein 2a (Domain 2)"/>
    <property type="match status" value="1"/>
</dbReference>
<keyword evidence="3" id="KW-1185">Reference proteome</keyword>
<feature type="domain" description="Penicillin-binding protein transpeptidase" evidence="1">
    <location>
        <begin position="151"/>
        <end position="445"/>
    </location>
</feature>
<evidence type="ECO:0000313" key="3">
    <source>
        <dbReference type="Proteomes" id="UP001454086"/>
    </source>
</evidence>
<name>A0ABV1D7T5_9FIRM</name>
<reference evidence="2 3" key="1">
    <citation type="submission" date="2024-03" db="EMBL/GenBank/DDBJ databases">
        <title>Human intestinal bacterial collection.</title>
        <authorList>
            <person name="Pauvert C."/>
            <person name="Hitch T.C.A."/>
            <person name="Clavel T."/>
        </authorList>
    </citation>
    <scope>NUCLEOTIDE SEQUENCE [LARGE SCALE GENOMIC DNA]</scope>
    <source>
        <strain evidence="2 3">CLA-SR-H021</strain>
    </source>
</reference>
<dbReference type="InterPro" id="IPR012338">
    <property type="entry name" value="Beta-lactam/transpept-like"/>
</dbReference>
<dbReference type="SUPFAM" id="SSF56601">
    <property type="entry name" value="beta-lactamase/transpeptidase-like"/>
    <property type="match status" value="1"/>
</dbReference>
<dbReference type="EMBL" id="JBBMFM010000038">
    <property type="protein sequence ID" value="MEQ2425652.1"/>
    <property type="molecule type" value="Genomic_DNA"/>
</dbReference>
<organism evidence="2 3">
    <name type="scientific">Enterocloster hominis</name>
    <name type="common">ex Hitch et al. 2024</name>
    <dbReference type="NCBI Taxonomy" id="1917870"/>
    <lineage>
        <taxon>Bacteria</taxon>
        <taxon>Bacillati</taxon>
        <taxon>Bacillota</taxon>
        <taxon>Clostridia</taxon>
        <taxon>Lachnospirales</taxon>
        <taxon>Lachnospiraceae</taxon>
        <taxon>Enterocloster</taxon>
    </lineage>
</organism>
<protein>
    <submittedName>
        <fullName evidence="2">Penicillin-binding transpeptidase domain-containing protein</fullName>
    </submittedName>
</protein>
<dbReference type="Proteomes" id="UP001454086">
    <property type="component" value="Unassembled WGS sequence"/>
</dbReference>
<dbReference type="InterPro" id="IPR001460">
    <property type="entry name" value="PCN-bd_Tpept"/>
</dbReference>
<sequence>MNFRKNLTVIYLVLFAVLVAEAAGLLIRSAVIPGLSRQAEHDRDTAMSRCNARTIASGDIYDCRKNRLFSAGGPGEKGIYADDEAYSQIIGYALPVTNQYYRMMAYYKEELFLPAGAEGRKGADIYLTLDQGIQMKALQVLKDEIGGDGEGSVVVMDARTGELKAFVSLPAFNANDLDSSLKEMNSSKEIWYPVTHKKGVPPGSIFKLVTVAAVLENGFEDFRTADKEFDVDGVRITNSYKPDGKEIGYKEALVRSSNVYMASAALAIGGDRLTEMAGRFMVGKELELDFGTVVSNWDLDSGNALETAQSAYGQGKILFSTIYGAMMAQAIANDGTMMKPYMVGAIIDQNGKCLKKGEEQVLSKAVSKRTARMIGGAMEEAARSYKMDDTYRIAAKTGTAQIGDADNRYEAWMVSFAPADNPRYVIAMNHCGTKNYGISLKKPVLELYGYLLQ</sequence>
<comment type="caution">
    <text evidence="2">The sequence shown here is derived from an EMBL/GenBank/DDBJ whole genome shotgun (WGS) entry which is preliminary data.</text>
</comment>
<dbReference type="RefSeq" id="WP_008724680.1">
    <property type="nucleotide sequence ID" value="NZ_JBBMFM010000038.1"/>
</dbReference>
<dbReference type="PANTHER" id="PTHR30627:SF24">
    <property type="entry name" value="PENICILLIN-BINDING PROTEIN 4B"/>
    <property type="match status" value="1"/>
</dbReference>
<accession>A0ABV1D7T5</accession>
<dbReference type="PANTHER" id="PTHR30627">
    <property type="entry name" value="PEPTIDOGLYCAN D,D-TRANSPEPTIDASE"/>
    <property type="match status" value="1"/>
</dbReference>
<dbReference type="InterPro" id="IPR050515">
    <property type="entry name" value="Beta-lactam/transpept"/>
</dbReference>
<dbReference type="Gene3D" id="3.40.710.10">
    <property type="entry name" value="DD-peptidase/beta-lactamase superfamily"/>
    <property type="match status" value="1"/>
</dbReference>